<feature type="transmembrane region" description="Helical" evidence="2">
    <location>
        <begin position="114"/>
        <end position="132"/>
    </location>
</feature>
<name>A0ABP5XCG4_9ACTN</name>
<accession>A0ABP5XCG4</accession>
<feature type="compositionally biased region" description="Pro residues" evidence="1">
    <location>
        <begin position="46"/>
        <end position="63"/>
    </location>
</feature>
<protein>
    <recommendedName>
        <fullName evidence="5">Integral membrane protein</fullName>
    </recommendedName>
</protein>
<dbReference type="Proteomes" id="UP001501638">
    <property type="component" value="Unassembled WGS sequence"/>
</dbReference>
<keyword evidence="2" id="KW-0472">Membrane</keyword>
<proteinExistence type="predicted"/>
<feature type="transmembrane region" description="Helical" evidence="2">
    <location>
        <begin position="167"/>
        <end position="187"/>
    </location>
</feature>
<keyword evidence="2" id="KW-1133">Transmembrane helix</keyword>
<keyword evidence="2" id="KW-0812">Transmembrane</keyword>
<sequence length="192" mass="19843">MSSSDPNTPNDPYRKNPYGEPSSQPPGPPQGQGQGQSYGQPYGHPQAPPPDPYGGPGGGPPGAAPSKVNSSRTIFFIVGGLQALFSLLAIVTFAAAQNELEDVYGDLGVGTGAYYTLFAVFLVHAIVGLVLAAKFPQGGNGLRLGSIVWSAVLILIGLAALPLGLLWIVLGIVCIVLLSSGESAAWFNRVRT</sequence>
<dbReference type="EMBL" id="BAAASZ010000027">
    <property type="protein sequence ID" value="GAA2452090.1"/>
    <property type="molecule type" value="Genomic_DNA"/>
</dbReference>
<evidence type="ECO:0000256" key="2">
    <source>
        <dbReference type="SAM" id="Phobius"/>
    </source>
</evidence>
<feature type="transmembrane region" description="Helical" evidence="2">
    <location>
        <begin position="144"/>
        <end position="161"/>
    </location>
</feature>
<feature type="region of interest" description="Disordered" evidence="1">
    <location>
        <begin position="1"/>
        <end position="66"/>
    </location>
</feature>
<gene>
    <name evidence="3" type="ORF">GCM10010405_39800</name>
</gene>
<evidence type="ECO:0000256" key="1">
    <source>
        <dbReference type="SAM" id="MobiDB-lite"/>
    </source>
</evidence>
<dbReference type="SUPFAM" id="SSF103473">
    <property type="entry name" value="MFS general substrate transporter"/>
    <property type="match status" value="1"/>
</dbReference>
<keyword evidence="4" id="KW-1185">Reference proteome</keyword>
<feature type="transmembrane region" description="Helical" evidence="2">
    <location>
        <begin position="74"/>
        <end position="94"/>
    </location>
</feature>
<evidence type="ECO:0000313" key="4">
    <source>
        <dbReference type="Proteomes" id="UP001501638"/>
    </source>
</evidence>
<evidence type="ECO:0000313" key="3">
    <source>
        <dbReference type="EMBL" id="GAA2452090.1"/>
    </source>
</evidence>
<dbReference type="InterPro" id="IPR036259">
    <property type="entry name" value="MFS_trans_sf"/>
</dbReference>
<evidence type="ECO:0008006" key="5">
    <source>
        <dbReference type="Google" id="ProtNLM"/>
    </source>
</evidence>
<comment type="caution">
    <text evidence="3">The sequence shown here is derived from an EMBL/GenBank/DDBJ whole genome shotgun (WGS) entry which is preliminary data.</text>
</comment>
<reference evidence="4" key="1">
    <citation type="journal article" date="2019" name="Int. J. Syst. Evol. Microbiol.">
        <title>The Global Catalogue of Microorganisms (GCM) 10K type strain sequencing project: providing services to taxonomists for standard genome sequencing and annotation.</title>
        <authorList>
            <consortium name="The Broad Institute Genomics Platform"/>
            <consortium name="The Broad Institute Genome Sequencing Center for Infectious Disease"/>
            <person name="Wu L."/>
            <person name="Ma J."/>
        </authorList>
    </citation>
    <scope>NUCLEOTIDE SEQUENCE [LARGE SCALE GENOMIC DNA]</scope>
    <source>
        <strain evidence="4">JCM 6305</strain>
    </source>
</reference>
<organism evidence="3 4">
    <name type="scientific">Streptomyces macrosporus</name>
    <dbReference type="NCBI Taxonomy" id="44032"/>
    <lineage>
        <taxon>Bacteria</taxon>
        <taxon>Bacillati</taxon>
        <taxon>Actinomycetota</taxon>
        <taxon>Actinomycetes</taxon>
        <taxon>Kitasatosporales</taxon>
        <taxon>Streptomycetaceae</taxon>
        <taxon>Streptomyces</taxon>
    </lineage>
</organism>
<feature type="compositionally biased region" description="Polar residues" evidence="1">
    <location>
        <begin position="1"/>
        <end position="10"/>
    </location>
</feature>